<dbReference type="PANTHER" id="PTHR48012">
    <property type="entry name" value="STERILE20-LIKE KINASE, ISOFORM B-RELATED"/>
    <property type="match status" value="1"/>
</dbReference>
<keyword evidence="14" id="KW-1185">Reference proteome</keyword>
<dbReference type="Pfam" id="PF00069">
    <property type="entry name" value="Pkinase"/>
    <property type="match status" value="1"/>
</dbReference>
<evidence type="ECO:0000256" key="1">
    <source>
        <dbReference type="ARBA" id="ARBA00008874"/>
    </source>
</evidence>
<comment type="caution">
    <text evidence="13">The sequence shown here is derived from an EMBL/GenBank/DDBJ whole genome shotgun (WGS) entry which is preliminary data.</text>
</comment>
<dbReference type="SMART" id="SM00220">
    <property type="entry name" value="S_TKc"/>
    <property type="match status" value="1"/>
</dbReference>
<feature type="region of interest" description="Disordered" evidence="11">
    <location>
        <begin position="1031"/>
        <end position="1062"/>
    </location>
</feature>
<feature type="compositionally biased region" description="Polar residues" evidence="11">
    <location>
        <begin position="771"/>
        <end position="780"/>
    </location>
</feature>
<feature type="region of interest" description="Disordered" evidence="11">
    <location>
        <begin position="712"/>
        <end position="734"/>
    </location>
</feature>
<dbReference type="Proteomes" id="UP000660729">
    <property type="component" value="Unassembled WGS sequence"/>
</dbReference>
<evidence type="ECO:0000256" key="3">
    <source>
        <dbReference type="ARBA" id="ARBA00022527"/>
    </source>
</evidence>
<evidence type="ECO:0000259" key="12">
    <source>
        <dbReference type="PROSITE" id="PS50011"/>
    </source>
</evidence>
<protein>
    <recommendedName>
        <fullName evidence="2">non-specific serine/threonine protein kinase</fullName>
        <ecNumber evidence="2">2.7.11.1</ecNumber>
    </recommendedName>
</protein>
<organism evidence="13 14">
    <name type="scientific">Pseudocercospora fuligena</name>
    <dbReference type="NCBI Taxonomy" id="685502"/>
    <lineage>
        <taxon>Eukaryota</taxon>
        <taxon>Fungi</taxon>
        <taxon>Dikarya</taxon>
        <taxon>Ascomycota</taxon>
        <taxon>Pezizomycotina</taxon>
        <taxon>Dothideomycetes</taxon>
        <taxon>Dothideomycetidae</taxon>
        <taxon>Mycosphaerellales</taxon>
        <taxon>Mycosphaerellaceae</taxon>
        <taxon>Pseudocercospora</taxon>
    </lineage>
</organism>
<feature type="region of interest" description="Disordered" evidence="11">
    <location>
        <begin position="897"/>
        <end position="968"/>
    </location>
</feature>
<feature type="compositionally biased region" description="Polar residues" evidence="11">
    <location>
        <begin position="46"/>
        <end position="58"/>
    </location>
</feature>
<dbReference type="GO" id="GO:0005737">
    <property type="term" value="C:cytoplasm"/>
    <property type="evidence" value="ECO:0007669"/>
    <property type="project" value="TreeGrafter"/>
</dbReference>
<dbReference type="InterPro" id="IPR017441">
    <property type="entry name" value="Protein_kinase_ATP_BS"/>
</dbReference>
<dbReference type="InterPro" id="IPR011009">
    <property type="entry name" value="Kinase-like_dom_sf"/>
</dbReference>
<dbReference type="Gene3D" id="1.10.510.10">
    <property type="entry name" value="Transferase(Phosphotransferase) domain 1"/>
    <property type="match status" value="1"/>
</dbReference>
<feature type="compositionally biased region" description="Basic and acidic residues" evidence="11">
    <location>
        <begin position="1032"/>
        <end position="1042"/>
    </location>
</feature>
<feature type="binding site" evidence="10">
    <location>
        <position position="383"/>
    </location>
    <ligand>
        <name>ATP</name>
        <dbReference type="ChEBI" id="CHEBI:30616"/>
    </ligand>
</feature>
<keyword evidence="6 13" id="KW-0418">Kinase</keyword>
<feature type="domain" description="Protein kinase" evidence="12">
    <location>
        <begin position="354"/>
        <end position="633"/>
    </location>
</feature>
<dbReference type="AlphaFoldDB" id="A0A8H6RFY0"/>
<feature type="compositionally biased region" description="Low complexity" evidence="11">
    <location>
        <begin position="59"/>
        <end position="69"/>
    </location>
</feature>
<gene>
    <name evidence="13" type="ORF">HII31_09314</name>
</gene>
<reference evidence="13" key="1">
    <citation type="submission" date="2020-04" db="EMBL/GenBank/DDBJ databases">
        <title>Draft genome resource of the tomato pathogen Pseudocercospora fuligena.</title>
        <authorList>
            <person name="Zaccaron A."/>
        </authorList>
    </citation>
    <scope>NUCLEOTIDE SEQUENCE</scope>
    <source>
        <strain evidence="13">PF001</strain>
    </source>
</reference>
<keyword evidence="5 10" id="KW-0547">Nucleotide-binding</keyword>
<dbReference type="PROSITE" id="PS00107">
    <property type="entry name" value="PROTEIN_KINASE_ATP"/>
    <property type="match status" value="1"/>
</dbReference>
<dbReference type="GO" id="GO:0005524">
    <property type="term" value="F:ATP binding"/>
    <property type="evidence" value="ECO:0007669"/>
    <property type="project" value="UniProtKB-UniRule"/>
</dbReference>
<keyword evidence="3" id="KW-0723">Serine/threonine-protein kinase</keyword>
<feature type="compositionally biased region" description="Polar residues" evidence="11">
    <location>
        <begin position="958"/>
        <end position="968"/>
    </location>
</feature>
<sequence length="1244" mass="138327">MANRSRNTSEADSSKRPPLPHKTSFNANFSYPLDRVDSRAAPPSPDSTAVGSPENSVFSPSSTAAPTPSLRSRTQSFANSFSSKSNPIESRPAWQRHRRGKNVVGEVSSVCDVKCVPNVSPSAPSGLKLWERRKATADRRTWARLEERLGKIDAFFDEDETQSSTSQQTGIDSTSAELRSTSITEVIGEATIRLGQSIKGLSNKSERKAQRKRAGKPSLPNLFEKPETAKLTKFWEGAEGEEDFSESLKKSIVHPHLNVEPGTELLPPVTEEDLFTVPPVPELPSEHLLELFRRDRPRPRRTLPLPFMDASRLQPTGRTLADQQDKARRVRDAQDLYEKIVRNAERSGNAVPPYDFLELIGKGAFGRVYKCRDQRNGNLVAVKIVNIDEQDWSEGFAVGDSRDQTIRDFKKEVSILQQLKDNNAKNVNLIHDAFDWHSQLWIVADYCTGGSVRTLMRPFEKDGKSQGLEEKYIRPIARELAIAMKSIHDLHIIHRDIKCANVYITEQGKIQLGDFGIVGVIDNDNTKRKTVIGTPHWMPREIIESLGEDNTREGYGNEVDIWSYGCTVYEMATGSPPYSNKFPDMIPSLIDTSPPKLEGNQYSANLRDLVTYCLNPDRHSRPSAAEILEHPYLKGSSKDYSTNHLIELIEKFMVWEHGGGSRASLWMASPADFRNVRGSDDDEKGVEDETEDWNFSTSDDFDQEFTRRLSQMPTSQAMKPFQYDTPAGSGLPPLNTQVLSVAERIKQEHTEKSATRGEKSLARLYDVNDPSGYQLTTPVETPQLPQLPQSSSSDLPLRSFTEDGPTRESMIVLDLDEADVSLGETATSTFAMHMDTINEDTIKPAGRHHQDDDEDEDNYTYGNFDNDNRKTMDWSFPGAPAAPIVAKRDTMAWKFPGAAPASQPKRGTMDWTFGTAEPAEPDEDEDPTSASHTNDFPHDFRPHPPTRTATEPVGFSRMPSSGAVSPNRDSVRSMIDLDAGGFDPSYHGAEIVRPSTASSHMTDATSGDPFDLDDDSEQRESNVNRFSYHKQWRSEGGPEIKRNSHKTMPMHERGSSLSSTDAEMPQTAIDSTYGAFPMQSGAMRFSALEQGLGLGDEEPIGNRWPTFSSYNGYETSPQYPPIEPCVPAPGPYSRAREEPARPQIAFPNFRPPHPDAMIEGADDSLVDVEMGRSLGDLGDGMVAVTKALRKLVGIETEDEEVSSDIDSGFDSNRDATEDEAEGLTARRQKPRKPSPRLPAPQTLG</sequence>
<dbReference type="EMBL" id="JABCIY010000191">
    <property type="protein sequence ID" value="KAF7189336.1"/>
    <property type="molecule type" value="Genomic_DNA"/>
</dbReference>
<dbReference type="InterPro" id="IPR050629">
    <property type="entry name" value="STE20/SPS1-PAK"/>
</dbReference>
<comment type="similarity">
    <text evidence="1">Belongs to the protein kinase superfamily. STE Ser/Thr protein kinase family. STE20 subfamily.</text>
</comment>
<dbReference type="PROSITE" id="PS50011">
    <property type="entry name" value="PROTEIN_KINASE_DOM"/>
    <property type="match status" value="1"/>
</dbReference>
<evidence type="ECO:0000256" key="11">
    <source>
        <dbReference type="SAM" id="MobiDB-lite"/>
    </source>
</evidence>
<feature type="compositionally biased region" description="Polar residues" evidence="11">
    <location>
        <begin position="70"/>
        <end position="88"/>
    </location>
</feature>
<feature type="region of interest" description="Disordered" evidence="11">
    <location>
        <begin position="1"/>
        <end position="100"/>
    </location>
</feature>
<comment type="catalytic activity">
    <reaction evidence="8">
        <text>L-threonyl-[protein] + ATP = O-phospho-L-threonyl-[protein] + ADP + H(+)</text>
        <dbReference type="Rhea" id="RHEA:46608"/>
        <dbReference type="Rhea" id="RHEA-COMP:11060"/>
        <dbReference type="Rhea" id="RHEA-COMP:11605"/>
        <dbReference type="ChEBI" id="CHEBI:15378"/>
        <dbReference type="ChEBI" id="CHEBI:30013"/>
        <dbReference type="ChEBI" id="CHEBI:30616"/>
        <dbReference type="ChEBI" id="CHEBI:61977"/>
        <dbReference type="ChEBI" id="CHEBI:456216"/>
        <dbReference type="EC" id="2.7.11.1"/>
    </reaction>
</comment>
<evidence type="ECO:0000256" key="7">
    <source>
        <dbReference type="ARBA" id="ARBA00022840"/>
    </source>
</evidence>
<evidence type="ECO:0000256" key="10">
    <source>
        <dbReference type="PROSITE-ProRule" id="PRU10141"/>
    </source>
</evidence>
<feature type="region of interest" description="Disordered" evidence="11">
    <location>
        <begin position="201"/>
        <end position="222"/>
    </location>
</feature>
<name>A0A8H6RFY0_9PEZI</name>
<dbReference type="SUPFAM" id="SSF56112">
    <property type="entry name" value="Protein kinase-like (PK-like)"/>
    <property type="match status" value="1"/>
</dbReference>
<feature type="region of interest" description="Disordered" evidence="11">
    <location>
        <begin position="768"/>
        <end position="804"/>
    </location>
</feature>
<evidence type="ECO:0000256" key="9">
    <source>
        <dbReference type="ARBA" id="ARBA00048679"/>
    </source>
</evidence>
<evidence type="ECO:0000256" key="6">
    <source>
        <dbReference type="ARBA" id="ARBA00022777"/>
    </source>
</evidence>
<dbReference type="PANTHER" id="PTHR48012:SF10">
    <property type="entry name" value="FI20177P1"/>
    <property type="match status" value="1"/>
</dbReference>
<proteinExistence type="inferred from homology"/>
<evidence type="ECO:0000313" key="14">
    <source>
        <dbReference type="Proteomes" id="UP000660729"/>
    </source>
</evidence>
<feature type="compositionally biased region" description="Acidic residues" evidence="11">
    <location>
        <begin position="680"/>
        <end position="692"/>
    </location>
</feature>
<dbReference type="InterPro" id="IPR008271">
    <property type="entry name" value="Ser/Thr_kinase_AS"/>
</dbReference>
<evidence type="ECO:0000313" key="13">
    <source>
        <dbReference type="EMBL" id="KAF7189336.1"/>
    </source>
</evidence>
<dbReference type="EC" id="2.7.11.1" evidence="2"/>
<keyword evidence="4" id="KW-0808">Transferase</keyword>
<evidence type="ECO:0000256" key="4">
    <source>
        <dbReference type="ARBA" id="ARBA00022679"/>
    </source>
</evidence>
<dbReference type="InterPro" id="IPR000719">
    <property type="entry name" value="Prot_kinase_dom"/>
</dbReference>
<evidence type="ECO:0000256" key="5">
    <source>
        <dbReference type="ARBA" id="ARBA00022741"/>
    </source>
</evidence>
<feature type="region of interest" description="Disordered" evidence="11">
    <location>
        <begin position="676"/>
        <end position="698"/>
    </location>
</feature>
<accession>A0A8H6RFY0</accession>
<keyword evidence="7 10" id="KW-0067">ATP-binding</keyword>
<comment type="catalytic activity">
    <reaction evidence="9">
        <text>L-seryl-[protein] + ATP = O-phospho-L-seryl-[protein] + ADP + H(+)</text>
        <dbReference type="Rhea" id="RHEA:17989"/>
        <dbReference type="Rhea" id="RHEA-COMP:9863"/>
        <dbReference type="Rhea" id="RHEA-COMP:11604"/>
        <dbReference type="ChEBI" id="CHEBI:15378"/>
        <dbReference type="ChEBI" id="CHEBI:29999"/>
        <dbReference type="ChEBI" id="CHEBI:30616"/>
        <dbReference type="ChEBI" id="CHEBI:83421"/>
        <dbReference type="ChEBI" id="CHEBI:456216"/>
        <dbReference type="EC" id="2.7.11.1"/>
    </reaction>
</comment>
<dbReference type="OrthoDB" id="248923at2759"/>
<dbReference type="PROSITE" id="PS00108">
    <property type="entry name" value="PROTEIN_KINASE_ST"/>
    <property type="match status" value="1"/>
</dbReference>
<feature type="compositionally biased region" description="Polar residues" evidence="11">
    <location>
        <begin position="995"/>
        <end position="1005"/>
    </location>
</feature>
<feature type="region of interest" description="Disordered" evidence="11">
    <location>
        <begin position="995"/>
        <end position="1017"/>
    </location>
</feature>
<feature type="region of interest" description="Disordered" evidence="11">
    <location>
        <begin position="1196"/>
        <end position="1244"/>
    </location>
</feature>
<feature type="compositionally biased region" description="Low complexity" evidence="11">
    <location>
        <begin position="782"/>
        <end position="797"/>
    </location>
</feature>
<evidence type="ECO:0000256" key="8">
    <source>
        <dbReference type="ARBA" id="ARBA00047899"/>
    </source>
</evidence>
<evidence type="ECO:0000256" key="2">
    <source>
        <dbReference type="ARBA" id="ARBA00012513"/>
    </source>
</evidence>
<dbReference type="GO" id="GO:0004674">
    <property type="term" value="F:protein serine/threonine kinase activity"/>
    <property type="evidence" value="ECO:0007669"/>
    <property type="project" value="UniProtKB-KW"/>
</dbReference>